<reference evidence="10" key="1">
    <citation type="journal article" date="2019" name="Int. J. Syst. Evol. Microbiol.">
        <title>The Global Catalogue of Microorganisms (GCM) 10K type strain sequencing project: providing services to taxonomists for standard genome sequencing and annotation.</title>
        <authorList>
            <consortium name="The Broad Institute Genomics Platform"/>
            <consortium name="The Broad Institute Genome Sequencing Center for Infectious Disease"/>
            <person name="Wu L."/>
            <person name="Ma J."/>
        </authorList>
    </citation>
    <scope>NUCLEOTIDE SEQUENCE [LARGE SCALE GENOMIC DNA]</scope>
    <source>
        <strain evidence="10">JCM 18306</strain>
    </source>
</reference>
<keyword evidence="3" id="KW-0547">Nucleotide-binding</keyword>
<comment type="similarity">
    <text evidence="1">Belongs to the zeta toxin family.</text>
</comment>
<evidence type="ECO:0000256" key="1">
    <source>
        <dbReference type="ARBA" id="ARBA00009104"/>
    </source>
</evidence>
<evidence type="ECO:0000313" key="9">
    <source>
        <dbReference type="EMBL" id="GAA5217004.1"/>
    </source>
</evidence>
<feature type="domain" description="Zeta toxin" evidence="8">
    <location>
        <begin position="37"/>
        <end position="220"/>
    </location>
</feature>
<evidence type="ECO:0000256" key="6">
    <source>
        <dbReference type="ARBA" id="ARBA00048178"/>
    </source>
</evidence>
<keyword evidence="4" id="KW-0067">ATP-binding</keyword>
<proteinExistence type="inferred from homology"/>
<name>A0ABP9TDP7_9ACTN</name>
<evidence type="ECO:0000256" key="7">
    <source>
        <dbReference type="SAM" id="MobiDB-lite"/>
    </source>
</evidence>
<evidence type="ECO:0000259" key="8">
    <source>
        <dbReference type="Pfam" id="PF06414"/>
    </source>
</evidence>
<evidence type="ECO:0000256" key="5">
    <source>
        <dbReference type="ARBA" id="ARBA00032897"/>
    </source>
</evidence>
<dbReference type="EMBL" id="BAABJR010000028">
    <property type="protein sequence ID" value="GAA5217004.1"/>
    <property type="molecule type" value="Genomic_DNA"/>
</dbReference>
<evidence type="ECO:0000256" key="2">
    <source>
        <dbReference type="ARBA" id="ARBA00011963"/>
    </source>
</evidence>
<gene>
    <name evidence="9" type="ORF">GCM10023323_72330</name>
</gene>
<organism evidence="9 10">
    <name type="scientific">Streptomyces thinghirensis</name>
    <dbReference type="NCBI Taxonomy" id="551547"/>
    <lineage>
        <taxon>Bacteria</taxon>
        <taxon>Bacillati</taxon>
        <taxon>Actinomycetota</taxon>
        <taxon>Actinomycetes</taxon>
        <taxon>Kitasatosporales</taxon>
        <taxon>Streptomycetaceae</taxon>
        <taxon>Streptomyces</taxon>
    </lineage>
</organism>
<accession>A0ABP9TDP7</accession>
<feature type="compositionally biased region" description="Polar residues" evidence="7">
    <location>
        <begin position="296"/>
        <end position="305"/>
    </location>
</feature>
<evidence type="ECO:0000256" key="4">
    <source>
        <dbReference type="ARBA" id="ARBA00022840"/>
    </source>
</evidence>
<feature type="compositionally biased region" description="Low complexity" evidence="7">
    <location>
        <begin position="315"/>
        <end position="324"/>
    </location>
</feature>
<dbReference type="InterPro" id="IPR027417">
    <property type="entry name" value="P-loop_NTPase"/>
</dbReference>
<feature type="region of interest" description="Disordered" evidence="7">
    <location>
        <begin position="292"/>
        <end position="348"/>
    </location>
</feature>
<dbReference type="InterPro" id="IPR010488">
    <property type="entry name" value="Zeta_toxin_domain"/>
</dbReference>
<dbReference type="Pfam" id="PF06414">
    <property type="entry name" value="Zeta_toxin"/>
    <property type="match status" value="1"/>
</dbReference>
<protein>
    <recommendedName>
        <fullName evidence="5">UDP-N-acetylglucosamine kinase</fullName>
        <ecNumber evidence="2">2.7.1.176</ecNumber>
    </recommendedName>
    <alternativeName>
        <fullName evidence="5">UDP-N-acetylglucosamine kinase</fullName>
    </alternativeName>
</protein>
<dbReference type="SUPFAM" id="SSF52540">
    <property type="entry name" value="P-loop containing nucleoside triphosphate hydrolases"/>
    <property type="match status" value="1"/>
</dbReference>
<evidence type="ECO:0000313" key="10">
    <source>
        <dbReference type="Proteomes" id="UP001499878"/>
    </source>
</evidence>
<sequence>MRVAAVTEENTSPRLLTDEQIADIVSTSVLPPLADVTPHETPRMIILGGPQGSRKTTLRSVVAEQLGLHDNLVLFDGDDHNAFHPHYARLAREHGAPEAARRTGADIQIIRAAILDEVRDRRLSIVFVGPYTDQEYTLGRLAEFRADGYRTDVAYTALHPALSQLATMDRHLTALTDGPGYSFLVSPELLERVITNVPAVMTRIEAEQAADALHVVDAGGIAFSKQLGDEGVWVPNRPAADVVEEIRLRPWDQSVTADFLRRRDRAETAPAGEDPQLWAARLARVDELAAPMVTRQPASGRSTMAQAARKRSTTAPARGAKKAAAPPPAQRPPLHRAPGQESSSGRTR</sequence>
<dbReference type="Gene3D" id="3.40.50.300">
    <property type="entry name" value="P-loop containing nucleotide triphosphate hydrolases"/>
    <property type="match status" value="1"/>
</dbReference>
<dbReference type="Proteomes" id="UP001499878">
    <property type="component" value="Unassembled WGS sequence"/>
</dbReference>
<comment type="catalytic activity">
    <reaction evidence="6">
        <text>UDP-N-acetyl-alpha-D-glucosamine + ATP = UDP-N-acetyl-alpha-D-glucosamine 3'-phosphate + ADP + H(+)</text>
        <dbReference type="Rhea" id="RHEA:32671"/>
        <dbReference type="ChEBI" id="CHEBI:15378"/>
        <dbReference type="ChEBI" id="CHEBI:30616"/>
        <dbReference type="ChEBI" id="CHEBI:57705"/>
        <dbReference type="ChEBI" id="CHEBI:64353"/>
        <dbReference type="ChEBI" id="CHEBI:456216"/>
        <dbReference type="EC" id="2.7.1.176"/>
    </reaction>
</comment>
<comment type="caution">
    <text evidence="9">The sequence shown here is derived from an EMBL/GenBank/DDBJ whole genome shotgun (WGS) entry which is preliminary data.</text>
</comment>
<dbReference type="EC" id="2.7.1.176" evidence="2"/>
<keyword evidence="10" id="KW-1185">Reference proteome</keyword>
<evidence type="ECO:0000256" key="3">
    <source>
        <dbReference type="ARBA" id="ARBA00022741"/>
    </source>
</evidence>